<dbReference type="PANTHER" id="PTHR23355:SF35">
    <property type="entry name" value="EXOSOME COMPLEX EXONUCLEASE RRP44"/>
    <property type="match status" value="1"/>
</dbReference>
<dbReference type="Pfam" id="PF17215">
    <property type="entry name" value="Rrp44_S1"/>
    <property type="match status" value="1"/>
</dbReference>
<dbReference type="GO" id="GO:0071034">
    <property type="term" value="P:CUT catabolic process"/>
    <property type="evidence" value="ECO:0007669"/>
    <property type="project" value="UniProtKB-ARBA"/>
</dbReference>
<dbReference type="KEGG" id="clec:106669572"/>
<dbReference type="SUPFAM" id="SSF50249">
    <property type="entry name" value="Nucleic acid-binding proteins"/>
    <property type="match status" value="3"/>
</dbReference>
<comment type="similarity">
    <text evidence="4 16">Belongs to the RNR ribonuclease family.</text>
</comment>
<dbReference type="Pfam" id="PF00773">
    <property type="entry name" value="RNB"/>
    <property type="match status" value="1"/>
</dbReference>
<evidence type="ECO:0000256" key="8">
    <source>
        <dbReference type="ARBA" id="ARBA00022759"/>
    </source>
</evidence>
<evidence type="ECO:0000256" key="16">
    <source>
        <dbReference type="RuleBase" id="RU003901"/>
    </source>
</evidence>
<dbReference type="PANTHER" id="PTHR23355">
    <property type="entry name" value="RIBONUCLEASE"/>
    <property type="match status" value="1"/>
</dbReference>
<evidence type="ECO:0000256" key="9">
    <source>
        <dbReference type="ARBA" id="ARBA00022801"/>
    </source>
</evidence>
<evidence type="ECO:0000256" key="12">
    <source>
        <dbReference type="ARBA" id="ARBA00022884"/>
    </source>
</evidence>
<dbReference type="OMA" id="GQVMRNN"/>
<evidence type="ECO:0000256" key="1">
    <source>
        <dbReference type="ARBA" id="ARBA00001946"/>
    </source>
</evidence>
<dbReference type="InterPro" id="IPR033770">
    <property type="entry name" value="RRP44_S1"/>
</dbReference>
<dbReference type="Gene3D" id="3.40.50.1010">
    <property type="entry name" value="5'-nuclease"/>
    <property type="match status" value="1"/>
</dbReference>
<evidence type="ECO:0000256" key="14">
    <source>
        <dbReference type="ARBA" id="ARBA00077221"/>
    </source>
</evidence>
<dbReference type="InterPro" id="IPR050180">
    <property type="entry name" value="RNR_Ribonuclease"/>
</dbReference>
<evidence type="ECO:0000256" key="5">
    <source>
        <dbReference type="ARBA" id="ARBA00022490"/>
    </source>
</evidence>
<dbReference type="FunFam" id="3.40.50.1010:FF:000010">
    <property type="entry name" value="Exosome complex exonuclease DIS3"/>
    <property type="match status" value="1"/>
</dbReference>
<dbReference type="Gene3D" id="2.40.50.700">
    <property type="match status" value="1"/>
</dbReference>
<evidence type="ECO:0000256" key="10">
    <source>
        <dbReference type="ARBA" id="ARBA00022835"/>
    </source>
</evidence>
<dbReference type="GO" id="GO:0004519">
    <property type="term" value="F:endonuclease activity"/>
    <property type="evidence" value="ECO:0007669"/>
    <property type="project" value="UniProtKB-KW"/>
</dbReference>
<dbReference type="CDD" id="cd09862">
    <property type="entry name" value="PIN_Rrp44-like"/>
    <property type="match status" value="1"/>
</dbReference>
<comment type="subcellular location">
    <subcellularLocation>
        <location evidence="2">Cytoplasm</location>
    </subcellularLocation>
    <subcellularLocation>
        <location evidence="3">Nucleus</location>
        <location evidence="3">Nucleolus</location>
    </subcellularLocation>
</comment>
<dbReference type="InterPro" id="IPR012340">
    <property type="entry name" value="NA-bd_OB-fold"/>
</dbReference>
<dbReference type="GO" id="GO:0000176">
    <property type="term" value="C:nuclear exosome (RNase complex)"/>
    <property type="evidence" value="ECO:0007669"/>
    <property type="project" value="UniProtKB-ARBA"/>
</dbReference>
<dbReference type="Gene3D" id="2.40.50.690">
    <property type="match status" value="1"/>
</dbReference>
<dbReference type="GO" id="GO:0000177">
    <property type="term" value="C:cytoplasmic exosome (RNase complex)"/>
    <property type="evidence" value="ECO:0007669"/>
    <property type="project" value="TreeGrafter"/>
</dbReference>
<dbReference type="OrthoDB" id="372421at2759"/>
<protein>
    <recommendedName>
        <fullName evidence="14">Protein DIS3 homolog</fullName>
    </recommendedName>
    <alternativeName>
        <fullName evidence="15">Ribosomal RNA-processing protein 44</fullName>
    </alternativeName>
</protein>
<evidence type="ECO:0000256" key="11">
    <source>
        <dbReference type="ARBA" id="ARBA00022839"/>
    </source>
</evidence>
<evidence type="ECO:0000313" key="20">
    <source>
        <dbReference type="Proteomes" id="UP000494040"/>
    </source>
</evidence>
<keyword evidence="10" id="KW-0271">Exosome</keyword>
<dbReference type="InterPro" id="IPR022966">
    <property type="entry name" value="RNase_II/R_CS"/>
</dbReference>
<dbReference type="Pfam" id="PF17849">
    <property type="entry name" value="OB_Dis3"/>
    <property type="match status" value="1"/>
</dbReference>
<dbReference type="GO" id="GO:0016075">
    <property type="term" value="P:rRNA catabolic process"/>
    <property type="evidence" value="ECO:0007669"/>
    <property type="project" value="TreeGrafter"/>
</dbReference>
<keyword evidence="13" id="KW-0539">Nucleus</keyword>
<dbReference type="Pfam" id="PF17216">
    <property type="entry name" value="Rrp44_CSD1"/>
    <property type="match status" value="1"/>
</dbReference>
<keyword evidence="5" id="KW-0963">Cytoplasm</keyword>
<keyword evidence="7" id="KW-0540">Nuclease</keyword>
<dbReference type="GO" id="GO:0006364">
    <property type="term" value="P:rRNA processing"/>
    <property type="evidence" value="ECO:0007669"/>
    <property type="project" value="UniProtKB-KW"/>
</dbReference>
<dbReference type="InterPro" id="IPR002716">
    <property type="entry name" value="PIN_dom"/>
</dbReference>
<keyword evidence="6" id="KW-0698">rRNA processing</keyword>
<evidence type="ECO:0000256" key="6">
    <source>
        <dbReference type="ARBA" id="ARBA00022552"/>
    </source>
</evidence>
<reference evidence="19" key="1">
    <citation type="submission" date="2022-01" db="UniProtKB">
        <authorList>
            <consortium name="EnsemblMetazoa"/>
        </authorList>
    </citation>
    <scope>IDENTIFICATION</scope>
</reference>
<keyword evidence="12" id="KW-0694">RNA-binding</keyword>
<dbReference type="GO" id="GO:0003723">
    <property type="term" value="F:RNA binding"/>
    <property type="evidence" value="ECO:0007669"/>
    <property type="project" value="UniProtKB-KW"/>
</dbReference>
<dbReference type="SMART" id="SM00670">
    <property type="entry name" value="PINc"/>
    <property type="match status" value="1"/>
</dbReference>
<dbReference type="FunFam" id="2.40.50.700:FF:000001">
    <property type="entry name" value="Exosome complex exonuclease exoribonuclease (Rrp44)"/>
    <property type="match status" value="1"/>
</dbReference>
<evidence type="ECO:0000313" key="19">
    <source>
        <dbReference type="EnsemblMetazoa" id="XP_014254617.1"/>
    </source>
</evidence>
<dbReference type="PROSITE" id="PS01175">
    <property type="entry name" value="RIBONUCLEASE_II"/>
    <property type="match status" value="1"/>
</dbReference>
<evidence type="ECO:0000256" key="13">
    <source>
        <dbReference type="ARBA" id="ARBA00023242"/>
    </source>
</evidence>
<comment type="cofactor">
    <cofactor evidence="1">
        <name>Mg(2+)</name>
        <dbReference type="ChEBI" id="CHEBI:18420"/>
    </cofactor>
</comment>
<proteinExistence type="inferred from homology"/>
<dbReference type="Gene3D" id="2.40.50.140">
    <property type="entry name" value="Nucleic acid-binding proteins"/>
    <property type="match status" value="1"/>
</dbReference>
<organism evidence="19 20">
    <name type="scientific">Cimex lectularius</name>
    <name type="common">Bed bug</name>
    <name type="synonym">Acanthia lectularia</name>
    <dbReference type="NCBI Taxonomy" id="79782"/>
    <lineage>
        <taxon>Eukaryota</taxon>
        <taxon>Metazoa</taxon>
        <taxon>Ecdysozoa</taxon>
        <taxon>Arthropoda</taxon>
        <taxon>Hexapoda</taxon>
        <taxon>Insecta</taxon>
        <taxon>Pterygota</taxon>
        <taxon>Neoptera</taxon>
        <taxon>Paraneoptera</taxon>
        <taxon>Hemiptera</taxon>
        <taxon>Heteroptera</taxon>
        <taxon>Panheteroptera</taxon>
        <taxon>Cimicomorpha</taxon>
        <taxon>Cimicidae</taxon>
        <taxon>Cimex</taxon>
    </lineage>
</organism>
<evidence type="ECO:0000259" key="17">
    <source>
        <dbReference type="SMART" id="SM00670"/>
    </source>
</evidence>
<keyword evidence="9" id="KW-0378">Hydrolase</keyword>
<dbReference type="AlphaFoldDB" id="A0A8I6S0D0"/>
<dbReference type="InterPro" id="IPR001900">
    <property type="entry name" value="RNase_II/R"/>
</dbReference>
<sequence length="929" mass="104829">MSQHLKHKVFYRTNRSNKILKVVREHYLRDDILCGSKACSQCSSLSEMVLDEQPRSKTKAFPEDHYIFLDTNAVLDQIDALEDPYLTNIVILQTVLEEVKHRSATVYKRLKEIIGDKSRKIYVFVNEHRLETYVERENGESANDRNDRAIRVAAKWYEDHLMTVKSVLLSDDADNRLKSFQFGITALSLSDYAEGTDNVTLLERVSSKRWSQMKNEDETKDYTAHYPLASIRQGLKTGNLVQGVYFASRDNILEGTVKTEQNDILLQGRGSINRAIDGDTVAVEILPESEWKAPSNLVIDSEDVDEIAEDDNAEKQMTGKVVGIINRKIVQYCGILQLSPVHGHTRHLFVPAKKQVPKVRIETRQGERLSKERIVVAIDAWPKDSRYPQGHFVRALGPIGSKEAENEVLLLEHDIPCANFSEAVLADLPDANCTIKEEEIKRRVDLRDKVICSVDPPGCTDIDDALHCIKLPNGNFEVGVHIADVSHYIRPGTALDKEAALRSTTVYLTDKRIDMIPALLSSNLCSLQGGEERLAFSCVWELTPDAKIVSTKVHKSVIKSKAALTYAAAQAIIDDIKDTTEVAESLRGLNFLAKKLKNERIKNGALCLASSEIRFHVDTETNDPVDVVAKKLMETNSMVEEFMLLANISTAKIIWKEFPECALLRRHPEPPPSNFEPLVKAALQQGFELDVSSGKALAESLDLAVKEDNSYFNVMLRIVTTRCMMQAVYFCSGILPEKDFFHYGLATPIYTHFTSPIRRYSDIIVHRLLAAHIGADTTYTDLLNKKKLDELCKNMNYRKRMAQYASRASVALHTRIFFRKKVENEEGYILFVKKNALQILIPKYGLEGNVLLTSKDKKTPSPFVFNSEDHTQRAGDVVFHPFDRVIVQLSVDTSNVQHEKLQMILVEPHIPGFSITNTEDLVPGEGEGF</sequence>
<keyword evidence="11" id="KW-0269">Exonuclease</keyword>
<dbReference type="Pfam" id="PF13638">
    <property type="entry name" value="PIN_4"/>
    <property type="match status" value="1"/>
</dbReference>
<evidence type="ECO:0000256" key="4">
    <source>
        <dbReference type="ARBA" id="ARBA00005785"/>
    </source>
</evidence>
<evidence type="ECO:0000256" key="15">
    <source>
        <dbReference type="ARBA" id="ARBA00077930"/>
    </source>
</evidence>
<dbReference type="CTD" id="22894"/>
<dbReference type="FunFam" id="2.40.50.140:FF:000125">
    <property type="entry name" value="exosome complex exonuclease RRP44 isoform X1"/>
    <property type="match status" value="1"/>
</dbReference>
<dbReference type="EnsemblMetazoa" id="XM_014399131.2">
    <property type="protein sequence ID" value="XP_014254617.1"/>
    <property type="gene ID" value="LOC106669572"/>
</dbReference>
<evidence type="ECO:0000259" key="18">
    <source>
        <dbReference type="SMART" id="SM00955"/>
    </source>
</evidence>
<evidence type="ECO:0000256" key="2">
    <source>
        <dbReference type="ARBA" id="ARBA00004496"/>
    </source>
</evidence>
<dbReference type="InterPro" id="IPR029060">
    <property type="entry name" value="PIN-like_dom_sf"/>
</dbReference>
<dbReference type="GO" id="GO:0005730">
    <property type="term" value="C:nucleolus"/>
    <property type="evidence" value="ECO:0007669"/>
    <property type="project" value="UniProtKB-SubCell"/>
</dbReference>
<accession>A0A8I6S0D0</accession>
<feature type="domain" description="RNB" evidence="18">
    <location>
        <begin position="443"/>
        <end position="775"/>
    </location>
</feature>
<dbReference type="RefSeq" id="XP_014254617.1">
    <property type="nucleotide sequence ID" value="XM_014399131.2"/>
</dbReference>
<dbReference type="InterPro" id="IPR033771">
    <property type="entry name" value="Rrp44_CSD1"/>
</dbReference>
<evidence type="ECO:0000256" key="3">
    <source>
        <dbReference type="ARBA" id="ARBA00004604"/>
    </source>
</evidence>
<feature type="domain" description="PIN" evidence="17">
    <location>
        <begin position="65"/>
        <end position="177"/>
    </location>
</feature>
<dbReference type="SMART" id="SM00955">
    <property type="entry name" value="RNB"/>
    <property type="match status" value="1"/>
</dbReference>
<dbReference type="GO" id="GO:0071031">
    <property type="term" value="P:nuclear mRNA surveillance of mRNA 3'-end processing"/>
    <property type="evidence" value="ECO:0007669"/>
    <property type="project" value="TreeGrafter"/>
</dbReference>
<dbReference type="Proteomes" id="UP000494040">
    <property type="component" value="Unassembled WGS sequence"/>
</dbReference>
<name>A0A8I6S0D0_CIMLE</name>
<keyword evidence="20" id="KW-1185">Reference proteome</keyword>
<dbReference type="GO" id="GO:0000175">
    <property type="term" value="F:3'-5'-RNA exonuclease activity"/>
    <property type="evidence" value="ECO:0007669"/>
    <property type="project" value="TreeGrafter"/>
</dbReference>
<dbReference type="InterPro" id="IPR041505">
    <property type="entry name" value="Dis3_CSD2"/>
</dbReference>
<keyword evidence="8" id="KW-0255">Endonuclease</keyword>
<evidence type="ECO:0000256" key="7">
    <source>
        <dbReference type="ARBA" id="ARBA00022722"/>
    </source>
</evidence>
<dbReference type="GeneID" id="106669572"/>
<dbReference type="SUPFAM" id="SSF88723">
    <property type="entry name" value="PIN domain-like"/>
    <property type="match status" value="1"/>
</dbReference>